<keyword evidence="1" id="KW-0812">Transmembrane</keyword>
<dbReference type="Pfam" id="PF09911">
    <property type="entry name" value="DUF2140"/>
    <property type="match status" value="1"/>
</dbReference>
<dbReference type="RefSeq" id="WP_160549748.1">
    <property type="nucleotide sequence ID" value="NZ_JBHLUU010000126.1"/>
</dbReference>
<keyword evidence="1" id="KW-0472">Membrane</keyword>
<keyword evidence="3" id="KW-1185">Reference proteome</keyword>
<proteinExistence type="predicted"/>
<reference evidence="2 3" key="1">
    <citation type="submission" date="2024-09" db="EMBL/GenBank/DDBJ databases">
        <authorList>
            <person name="Sun Q."/>
            <person name="Mori K."/>
        </authorList>
    </citation>
    <scope>NUCLEOTIDE SEQUENCE [LARGE SCALE GENOMIC DNA]</scope>
    <source>
        <strain evidence="2 3">CGMCC 1.9126</strain>
    </source>
</reference>
<evidence type="ECO:0000313" key="3">
    <source>
        <dbReference type="Proteomes" id="UP001589738"/>
    </source>
</evidence>
<protein>
    <submittedName>
        <fullName evidence="2">YpmS family protein</fullName>
    </submittedName>
</protein>
<evidence type="ECO:0000313" key="2">
    <source>
        <dbReference type="EMBL" id="MFC0477972.1"/>
    </source>
</evidence>
<organism evidence="2 3">
    <name type="scientific">Robertmurraya beringensis</name>
    <dbReference type="NCBI Taxonomy" id="641660"/>
    <lineage>
        <taxon>Bacteria</taxon>
        <taxon>Bacillati</taxon>
        <taxon>Bacillota</taxon>
        <taxon>Bacilli</taxon>
        <taxon>Bacillales</taxon>
        <taxon>Bacillaceae</taxon>
        <taxon>Robertmurraya</taxon>
    </lineage>
</organism>
<keyword evidence="1" id="KW-1133">Transmembrane helix</keyword>
<dbReference type="EMBL" id="JBHLUU010000126">
    <property type="protein sequence ID" value="MFC0477972.1"/>
    <property type="molecule type" value="Genomic_DNA"/>
</dbReference>
<gene>
    <name evidence="2" type="ORF">ACFFHF_22545</name>
</gene>
<dbReference type="Proteomes" id="UP001589738">
    <property type="component" value="Unassembled WGS sequence"/>
</dbReference>
<feature type="transmembrane region" description="Helical" evidence="1">
    <location>
        <begin position="7"/>
        <end position="28"/>
    </location>
</feature>
<evidence type="ECO:0000256" key="1">
    <source>
        <dbReference type="SAM" id="Phobius"/>
    </source>
</evidence>
<sequence>MNSWKKLFIALIILNIIVVVGVVFLIFLPTKDEEIVLKDINQDDYVQFHVQSNKADLNRLINHYIEEQGLNERIKYNVTLTDQVELYGTMKVFTQDVELKLTFEPASLDNGDLILRQKTISIGHLQLPVPVVLKFIRDSYDLPSWITIRPNDEEVYVNLHDLKLKSDTKVRVNTFDLKRDNIVFTLLVPIK</sequence>
<dbReference type="InterPro" id="IPR018672">
    <property type="entry name" value="DUF2140"/>
</dbReference>
<name>A0ABV6KXB0_9BACI</name>
<comment type="caution">
    <text evidence="2">The sequence shown here is derived from an EMBL/GenBank/DDBJ whole genome shotgun (WGS) entry which is preliminary data.</text>
</comment>
<accession>A0ABV6KXB0</accession>